<evidence type="ECO:0000256" key="4">
    <source>
        <dbReference type="ARBA" id="ARBA00023052"/>
    </source>
</evidence>
<sequence length="559" mass="61811">MNTTTDKKQVRILFEILSRKGIKDFVISPGSRNTPLIIGAARNENFRKHVVLDERCAAFTGLGIAQQSGKPVALICTSGTAVLNYAPAVAEACYQQQPLIILTADRPPEAIDQDDTQTLRQHDIYRNYIKYTVTLPVEINKPEDEYYVVREVNQAVNAAMRPPYGPVHINIPLREPLSGTAAATESPRIIESVQPQKTLAEKTLAELSRTISESPKIMLLASFGQYDKELSDALARLARYPQVVLMTESISNIHAAGAIKTIDKVLTAIPNGEEPTYAPDILITFGGSLVSKMIKRFIRTYPPREHWNINQSAALIDTFQALTRQIDTSSPYFLKQIAERAVANSSSNYSALWHELQEKAEKEKNTYVEAVPWSDLKAFSILMPAIPAGTALQLSNGTPVRYAQLFRCDQYATVNSNRGVSGIDGAVSTAAGAAIATPGRTTLLITGDMGFLYDSNGLTIADIPPTLKIIVMKNGGGNIFRFLPGTSVLPELEHYFETVQDVKVKELAQINGFEYFEADNEGSLQKAIPRFFESPTKALLEIRTPRVENDKILRNYFKQ</sequence>
<dbReference type="GO" id="GO:0030145">
    <property type="term" value="F:manganese ion binding"/>
    <property type="evidence" value="ECO:0007669"/>
    <property type="project" value="UniProtKB-UniRule"/>
</dbReference>
<proteinExistence type="inferred from homology"/>
<dbReference type="Gene3D" id="3.40.50.970">
    <property type="match status" value="2"/>
</dbReference>
<dbReference type="Gene3D" id="3.40.50.1220">
    <property type="entry name" value="TPP-binding domain"/>
    <property type="match status" value="1"/>
</dbReference>
<dbReference type="GO" id="GO:0009234">
    <property type="term" value="P:menaquinone biosynthetic process"/>
    <property type="evidence" value="ECO:0007669"/>
    <property type="project" value="UniProtKB-UniRule"/>
</dbReference>
<comment type="function">
    <text evidence="6">Catalyzes the thiamine diphosphate-dependent decarboxylation of 2-oxoglutarate and the subsequent addition of the resulting succinic semialdehyde-thiamine pyrophosphate anion to isochorismate to yield 2-succinyl-5-enolpyruvyl-6-hydroxy-3-cyclohexene-1-carboxylate (SEPHCHC).</text>
</comment>
<evidence type="ECO:0000256" key="5">
    <source>
        <dbReference type="ARBA" id="ARBA00023211"/>
    </source>
</evidence>
<dbReference type="Proteomes" id="UP000823636">
    <property type="component" value="Unassembled WGS sequence"/>
</dbReference>
<reference evidence="10" key="1">
    <citation type="submission" date="2020-10" db="EMBL/GenBank/DDBJ databases">
        <authorList>
            <person name="Gilroy R."/>
        </authorList>
    </citation>
    <scope>NUCLEOTIDE SEQUENCE</scope>
    <source>
        <strain evidence="10">G3-4614</strain>
    </source>
</reference>
<dbReference type="CDD" id="cd07037">
    <property type="entry name" value="TPP_PYR_MenD"/>
    <property type="match status" value="1"/>
</dbReference>
<gene>
    <name evidence="6 10" type="primary">menD</name>
    <name evidence="10" type="ORF">IAC54_05955</name>
</gene>
<evidence type="ECO:0000259" key="8">
    <source>
        <dbReference type="Pfam" id="PF02776"/>
    </source>
</evidence>
<keyword evidence="5 6" id="KW-0464">Manganese</keyword>
<dbReference type="NCBIfam" id="TIGR00173">
    <property type="entry name" value="menD"/>
    <property type="match status" value="1"/>
</dbReference>
<dbReference type="AlphaFoldDB" id="A0A9D9H6S0"/>
<dbReference type="EMBL" id="JADIMW010000065">
    <property type="protein sequence ID" value="MBO8438426.1"/>
    <property type="molecule type" value="Genomic_DNA"/>
</dbReference>
<evidence type="ECO:0000256" key="1">
    <source>
        <dbReference type="ARBA" id="ARBA00022679"/>
    </source>
</evidence>
<dbReference type="CDD" id="cd02009">
    <property type="entry name" value="TPP_SHCHC_synthase"/>
    <property type="match status" value="1"/>
</dbReference>
<feature type="domain" description="Thiamine pyrophosphate enzyme N-terminal TPP-binding" evidence="8">
    <location>
        <begin position="11"/>
        <end position="121"/>
    </location>
</feature>
<evidence type="ECO:0000256" key="3">
    <source>
        <dbReference type="ARBA" id="ARBA00022842"/>
    </source>
</evidence>
<keyword evidence="2 6" id="KW-0479">Metal-binding</keyword>
<evidence type="ECO:0000313" key="10">
    <source>
        <dbReference type="EMBL" id="MBO8438426.1"/>
    </source>
</evidence>
<dbReference type="HAMAP" id="MF_01659">
    <property type="entry name" value="MenD"/>
    <property type="match status" value="1"/>
</dbReference>
<reference evidence="10" key="2">
    <citation type="journal article" date="2021" name="PeerJ">
        <title>Extensive microbial diversity within the chicken gut microbiome revealed by metagenomics and culture.</title>
        <authorList>
            <person name="Gilroy R."/>
            <person name="Ravi A."/>
            <person name="Getino M."/>
            <person name="Pursley I."/>
            <person name="Horton D.L."/>
            <person name="Alikhan N.F."/>
            <person name="Baker D."/>
            <person name="Gharbi K."/>
            <person name="Hall N."/>
            <person name="Watson M."/>
            <person name="Adriaenssens E.M."/>
            <person name="Foster-Nyarko E."/>
            <person name="Jarju S."/>
            <person name="Secka A."/>
            <person name="Antonio M."/>
            <person name="Oren A."/>
            <person name="Chaudhuri R.R."/>
            <person name="La Ragione R."/>
            <person name="Hildebrand F."/>
            <person name="Pallen M.J."/>
        </authorList>
    </citation>
    <scope>NUCLEOTIDE SEQUENCE</scope>
    <source>
        <strain evidence="10">G3-4614</strain>
    </source>
</reference>
<feature type="domain" description="Menaquinone biosynthesis protein MenD middle" evidence="9">
    <location>
        <begin position="225"/>
        <end position="363"/>
    </location>
</feature>
<evidence type="ECO:0000259" key="9">
    <source>
        <dbReference type="Pfam" id="PF16582"/>
    </source>
</evidence>
<dbReference type="InterPro" id="IPR004433">
    <property type="entry name" value="MenaQ_synth_MenD"/>
</dbReference>
<keyword evidence="6" id="KW-0474">Menaquinone biosynthesis</keyword>
<dbReference type="Pfam" id="PF16582">
    <property type="entry name" value="TPP_enzyme_M_2"/>
    <property type="match status" value="1"/>
</dbReference>
<dbReference type="SUPFAM" id="SSF52518">
    <property type="entry name" value="Thiamin diphosphate-binding fold (THDP-binding)"/>
    <property type="match status" value="2"/>
</dbReference>
<dbReference type="PIRSF" id="PIRSF004983">
    <property type="entry name" value="MenD"/>
    <property type="match status" value="1"/>
</dbReference>
<keyword evidence="1 6" id="KW-0808">Transferase</keyword>
<evidence type="ECO:0000313" key="11">
    <source>
        <dbReference type="Proteomes" id="UP000823636"/>
    </source>
</evidence>
<comment type="cofactor">
    <cofactor evidence="6">
        <name>Mg(2+)</name>
        <dbReference type="ChEBI" id="CHEBI:18420"/>
    </cofactor>
    <cofactor evidence="6">
        <name>Mn(2+)</name>
        <dbReference type="ChEBI" id="CHEBI:29035"/>
    </cofactor>
</comment>
<name>A0A9D9H6S0_9BACT</name>
<dbReference type="PANTHER" id="PTHR42916:SF1">
    <property type="entry name" value="PROTEIN PHYLLO, CHLOROPLASTIC"/>
    <property type="match status" value="1"/>
</dbReference>
<comment type="pathway">
    <text evidence="6">Quinol/quinone metabolism; 1,4-dihydroxy-2-naphthoate biosynthesis; 1,4-dihydroxy-2-naphthoate from chorismate: step 2/7.</text>
</comment>
<protein>
    <recommendedName>
        <fullName evidence="6">2-succinyl-5-enolpyruvyl-6-hydroxy-3-cyclohexene-1-carboxylate synthase</fullName>
        <shortName evidence="6">SEPHCHC synthase</shortName>
        <ecNumber evidence="6">2.2.1.9</ecNumber>
    </recommendedName>
    <alternativeName>
        <fullName evidence="6">Menaquinone biosynthesis protein MenD</fullName>
    </alternativeName>
</protein>
<dbReference type="GO" id="GO:0070204">
    <property type="term" value="F:2-succinyl-5-enolpyruvyl-6-hydroxy-3-cyclohexene-1-carboxylic-acid synthase activity"/>
    <property type="evidence" value="ECO:0007669"/>
    <property type="project" value="UniProtKB-UniRule"/>
</dbReference>
<accession>A0A9D9H6S0</accession>
<evidence type="ECO:0000256" key="6">
    <source>
        <dbReference type="HAMAP-Rule" id="MF_01659"/>
    </source>
</evidence>
<dbReference type="InterPro" id="IPR029061">
    <property type="entry name" value="THDP-binding"/>
</dbReference>
<comment type="cofactor">
    <cofactor evidence="6">
        <name>thiamine diphosphate</name>
        <dbReference type="ChEBI" id="CHEBI:58937"/>
    </cofactor>
    <text evidence="6">Binds 1 thiamine pyrophosphate per subunit.</text>
</comment>
<organism evidence="10 11">
    <name type="scientific">Candidatus Caccoplasma merdipullorum</name>
    <dbReference type="NCBI Taxonomy" id="2840718"/>
    <lineage>
        <taxon>Bacteria</taxon>
        <taxon>Pseudomonadati</taxon>
        <taxon>Bacteroidota</taxon>
        <taxon>Bacteroidia</taxon>
        <taxon>Bacteroidales</taxon>
        <taxon>Bacteroidaceae</taxon>
        <taxon>Bacteroidaceae incertae sedis</taxon>
        <taxon>Candidatus Caccoplasma</taxon>
    </lineage>
</organism>
<dbReference type="Pfam" id="PF02775">
    <property type="entry name" value="TPP_enzyme_C"/>
    <property type="match status" value="1"/>
</dbReference>
<dbReference type="GO" id="GO:0030976">
    <property type="term" value="F:thiamine pyrophosphate binding"/>
    <property type="evidence" value="ECO:0007669"/>
    <property type="project" value="UniProtKB-UniRule"/>
</dbReference>
<dbReference type="InterPro" id="IPR012001">
    <property type="entry name" value="Thiamin_PyroP_enz_TPP-bd_dom"/>
</dbReference>
<dbReference type="EC" id="2.2.1.9" evidence="6"/>
<dbReference type="InterPro" id="IPR011766">
    <property type="entry name" value="TPP_enzyme_TPP-bd"/>
</dbReference>
<evidence type="ECO:0000256" key="2">
    <source>
        <dbReference type="ARBA" id="ARBA00022723"/>
    </source>
</evidence>
<keyword evidence="3 6" id="KW-0460">Magnesium</keyword>
<comment type="similarity">
    <text evidence="6">Belongs to the TPP enzyme family. MenD subfamily.</text>
</comment>
<dbReference type="PANTHER" id="PTHR42916">
    <property type="entry name" value="2-SUCCINYL-5-ENOLPYRUVYL-6-HYDROXY-3-CYCLOHEXENE-1-CARBOXYLATE SYNTHASE"/>
    <property type="match status" value="1"/>
</dbReference>
<comment type="pathway">
    <text evidence="6">Quinol/quinone metabolism; menaquinone biosynthesis.</text>
</comment>
<dbReference type="InterPro" id="IPR032264">
    <property type="entry name" value="MenD_middle"/>
</dbReference>
<dbReference type="Pfam" id="PF02776">
    <property type="entry name" value="TPP_enzyme_N"/>
    <property type="match status" value="1"/>
</dbReference>
<comment type="catalytic activity">
    <reaction evidence="6">
        <text>isochorismate + 2-oxoglutarate + H(+) = 5-enolpyruvoyl-6-hydroxy-2-succinyl-cyclohex-3-ene-1-carboxylate + CO2</text>
        <dbReference type="Rhea" id="RHEA:25593"/>
        <dbReference type="ChEBI" id="CHEBI:15378"/>
        <dbReference type="ChEBI" id="CHEBI:16526"/>
        <dbReference type="ChEBI" id="CHEBI:16810"/>
        <dbReference type="ChEBI" id="CHEBI:29780"/>
        <dbReference type="ChEBI" id="CHEBI:58818"/>
        <dbReference type="EC" id="2.2.1.9"/>
    </reaction>
</comment>
<dbReference type="GO" id="GO:0000287">
    <property type="term" value="F:magnesium ion binding"/>
    <property type="evidence" value="ECO:0007669"/>
    <property type="project" value="UniProtKB-UniRule"/>
</dbReference>
<keyword evidence="4 6" id="KW-0786">Thiamine pyrophosphate</keyword>
<comment type="caution">
    <text evidence="10">The sequence shown here is derived from an EMBL/GenBank/DDBJ whole genome shotgun (WGS) entry which is preliminary data.</text>
</comment>
<comment type="subunit">
    <text evidence="6">Homodimer.</text>
</comment>
<feature type="domain" description="Thiamine pyrophosphate enzyme TPP-binding" evidence="7">
    <location>
        <begin position="402"/>
        <end position="542"/>
    </location>
</feature>
<evidence type="ECO:0000259" key="7">
    <source>
        <dbReference type="Pfam" id="PF02775"/>
    </source>
</evidence>